<dbReference type="InterPro" id="IPR021508">
    <property type="entry name" value="Gp17-like"/>
</dbReference>
<name>A0A9E7A6D0_9HYPH</name>
<organism evidence="2 3">
    <name type="scientific">Ancylobacter polymorphus</name>
    <dbReference type="NCBI Taxonomy" id="223390"/>
    <lineage>
        <taxon>Bacteria</taxon>
        <taxon>Pseudomonadati</taxon>
        <taxon>Pseudomonadota</taxon>
        <taxon>Alphaproteobacteria</taxon>
        <taxon>Hyphomicrobiales</taxon>
        <taxon>Xanthobacteraceae</taxon>
        <taxon>Ancylobacter</taxon>
    </lineage>
</organism>
<dbReference type="InterPro" id="IPR053745">
    <property type="entry name" value="Viral_Tail_Comp_sf"/>
</dbReference>
<accession>A0A9E7A6D0</accession>
<reference evidence="2" key="1">
    <citation type="submission" date="2021-09" db="EMBL/GenBank/DDBJ databases">
        <title>Network and meta-omics reveal the key degrader and cooperation patterns in an efficient 1,4-dioxane-degrading microbial community.</title>
        <authorList>
            <person name="Dai C."/>
        </authorList>
    </citation>
    <scope>NUCLEOTIDE SEQUENCE</scope>
    <source>
        <strain evidence="2">ZM13</strain>
    </source>
</reference>
<dbReference type="Pfam" id="PF11367">
    <property type="entry name" value="Tail_completion_gp17"/>
    <property type="match status" value="1"/>
</dbReference>
<dbReference type="EMBL" id="CP083239">
    <property type="protein sequence ID" value="UOK70443.1"/>
    <property type="molecule type" value="Genomic_DNA"/>
</dbReference>
<evidence type="ECO:0000313" key="1">
    <source>
        <dbReference type="EMBL" id="UOK70269.1"/>
    </source>
</evidence>
<sequence>MVEMSEPSLAAQAAIRAVLVASGSVTSLVPAGNILDRNSRPEVTPLIIVGDGYTVDASAQCIEAWEVYSDIHVWTKEPGLAQCKTIAGAVQRALRGLDVEAQGYSLSIMAQDCRYFRDPDGEHAHAVVSVTLFAEEL</sequence>
<evidence type="ECO:0000313" key="3">
    <source>
        <dbReference type="Proteomes" id="UP000831684"/>
    </source>
</evidence>
<dbReference type="EMBL" id="CP083239">
    <property type="protein sequence ID" value="UOK70269.1"/>
    <property type="molecule type" value="Genomic_DNA"/>
</dbReference>
<dbReference type="AlphaFoldDB" id="A0A9E7A6D0"/>
<dbReference type="Proteomes" id="UP000831684">
    <property type="component" value="Chromosome"/>
</dbReference>
<dbReference type="KEGG" id="apol:K9D25_16255"/>
<evidence type="ECO:0000313" key="2">
    <source>
        <dbReference type="EMBL" id="UOK70443.1"/>
    </source>
</evidence>
<dbReference type="KEGG" id="apol:K9D25_17175"/>
<dbReference type="RefSeq" id="WP_244376673.1">
    <property type="nucleotide sequence ID" value="NZ_CP083239.1"/>
</dbReference>
<dbReference type="Gene3D" id="3.30.2000.30">
    <property type="match status" value="1"/>
</dbReference>
<proteinExistence type="predicted"/>
<protein>
    <submittedName>
        <fullName evidence="2">DUF3168 domain-containing protein</fullName>
    </submittedName>
</protein>
<gene>
    <name evidence="1" type="ORF">K9D25_16255</name>
    <name evidence="2" type="ORF">K9D25_17175</name>
</gene>